<evidence type="ECO:0008006" key="10">
    <source>
        <dbReference type="Google" id="ProtNLM"/>
    </source>
</evidence>
<evidence type="ECO:0000256" key="7">
    <source>
        <dbReference type="RuleBase" id="RU000461"/>
    </source>
</evidence>
<dbReference type="OrthoDB" id="1470350at2759"/>
<keyword evidence="7" id="KW-0560">Oxidoreductase</keyword>
<dbReference type="EMBL" id="LKEA01000013">
    <property type="protein sequence ID" value="ROW04707.1"/>
    <property type="molecule type" value="Genomic_DNA"/>
</dbReference>
<sequence length="514" mass="59024">MAVPGFLPEWPLASIPNSQLLTVAVTTLIAYSVARGIYNLYFHPISKYPGPKLAAVSNAWYAYNWLTGRWPWKIEEVLRQYGDVVRIAPNELVFITPQAGKDIYLSHEKNLEAFVKTDFEDLGEGDGGISFEIDPVKHREVARRLAPAFSTKNFKAKEATLESYIDLFVTKMKEVGGGEEGAEMRRWADWLSMDISADMTYNRQMGQMKDMKNSIFLDAAINVNFFGTINQIMKKFPLLSPLMYLFIPPSVWLTMPRVMKINSQEVQTRIERRGKTDHLDYFEQIVPPDAPAPKDKKQITHLEQIAGQLLVAGWEPVSNQFYSSIFFLLKESEAYTILANEVRQAFRDYSEITIDAVANLKYVQACLQETFRLHHNTADGLPRMSPGATVDGRYVPRGVVCQISYFAAARSPRFFAEPLEFRPQRWLSADHPHYDSKFRHDSLKAFMPFNQGPRACPGSAIAWAQTRLYLAKVLWTFDLTAVPGRDLSFDKDFTFYSMWEKPQFWVRFIPVRRE</sequence>
<keyword evidence="5 6" id="KW-0408">Iron</keyword>
<organism evidence="8 9">
    <name type="scientific">Cytospora schulzeri</name>
    <dbReference type="NCBI Taxonomy" id="448051"/>
    <lineage>
        <taxon>Eukaryota</taxon>
        <taxon>Fungi</taxon>
        <taxon>Dikarya</taxon>
        <taxon>Ascomycota</taxon>
        <taxon>Pezizomycotina</taxon>
        <taxon>Sordariomycetes</taxon>
        <taxon>Sordariomycetidae</taxon>
        <taxon>Diaporthales</taxon>
        <taxon>Cytosporaceae</taxon>
        <taxon>Cytospora</taxon>
    </lineage>
</organism>
<dbReference type="Gene3D" id="1.10.630.10">
    <property type="entry name" value="Cytochrome P450"/>
    <property type="match status" value="1"/>
</dbReference>
<gene>
    <name evidence="8" type="ORF">VMCG_04868</name>
</gene>
<protein>
    <recommendedName>
        <fullName evidence="10">Cytochrome P450</fullName>
    </recommendedName>
</protein>
<name>A0A423WMP1_9PEZI</name>
<dbReference type="PROSITE" id="PS00086">
    <property type="entry name" value="CYTOCHROME_P450"/>
    <property type="match status" value="1"/>
</dbReference>
<dbReference type="GO" id="GO:0016705">
    <property type="term" value="F:oxidoreductase activity, acting on paired donors, with incorporation or reduction of molecular oxygen"/>
    <property type="evidence" value="ECO:0007669"/>
    <property type="project" value="InterPro"/>
</dbReference>
<dbReference type="InterPro" id="IPR036396">
    <property type="entry name" value="Cyt_P450_sf"/>
</dbReference>
<dbReference type="Proteomes" id="UP000283895">
    <property type="component" value="Unassembled WGS sequence"/>
</dbReference>
<dbReference type="GO" id="GO:0020037">
    <property type="term" value="F:heme binding"/>
    <property type="evidence" value="ECO:0007669"/>
    <property type="project" value="InterPro"/>
</dbReference>
<dbReference type="InterPro" id="IPR002401">
    <property type="entry name" value="Cyt_P450_E_grp-I"/>
</dbReference>
<dbReference type="GO" id="GO:0005506">
    <property type="term" value="F:iron ion binding"/>
    <property type="evidence" value="ECO:0007669"/>
    <property type="project" value="InterPro"/>
</dbReference>
<reference evidence="8 9" key="1">
    <citation type="submission" date="2015-09" db="EMBL/GenBank/DDBJ databases">
        <title>Host preference determinants of Valsa canker pathogens revealed by comparative genomics.</title>
        <authorList>
            <person name="Yin Z."/>
            <person name="Huang L."/>
        </authorList>
    </citation>
    <scope>NUCLEOTIDE SEQUENCE [LARGE SCALE GENOMIC DNA]</scope>
    <source>
        <strain evidence="8 9">03-1</strain>
    </source>
</reference>
<dbReference type="STRING" id="356882.A0A423WMP1"/>
<keyword evidence="3 6" id="KW-0349">Heme</keyword>
<dbReference type="InterPro" id="IPR050121">
    <property type="entry name" value="Cytochrome_P450_monoxygenase"/>
</dbReference>
<dbReference type="AlphaFoldDB" id="A0A423WMP1"/>
<dbReference type="SUPFAM" id="SSF48264">
    <property type="entry name" value="Cytochrome P450"/>
    <property type="match status" value="1"/>
</dbReference>
<comment type="cofactor">
    <cofactor evidence="1 6">
        <name>heme</name>
        <dbReference type="ChEBI" id="CHEBI:30413"/>
    </cofactor>
</comment>
<evidence type="ECO:0000313" key="8">
    <source>
        <dbReference type="EMBL" id="ROW04707.1"/>
    </source>
</evidence>
<evidence type="ECO:0000256" key="5">
    <source>
        <dbReference type="ARBA" id="ARBA00023004"/>
    </source>
</evidence>
<keyword evidence="7" id="KW-0503">Monooxygenase</keyword>
<dbReference type="PANTHER" id="PTHR24305">
    <property type="entry name" value="CYTOCHROME P450"/>
    <property type="match status" value="1"/>
</dbReference>
<dbReference type="PRINTS" id="PR00463">
    <property type="entry name" value="EP450I"/>
</dbReference>
<evidence type="ECO:0000313" key="9">
    <source>
        <dbReference type="Proteomes" id="UP000283895"/>
    </source>
</evidence>
<feature type="binding site" description="axial binding residue" evidence="6">
    <location>
        <position position="456"/>
    </location>
    <ligand>
        <name>heme</name>
        <dbReference type="ChEBI" id="CHEBI:30413"/>
    </ligand>
    <ligandPart>
        <name>Fe</name>
        <dbReference type="ChEBI" id="CHEBI:18248"/>
    </ligandPart>
</feature>
<comment type="similarity">
    <text evidence="2 7">Belongs to the cytochrome P450 family.</text>
</comment>
<accession>A0A423WMP1</accession>
<keyword evidence="4 6" id="KW-0479">Metal-binding</keyword>
<evidence type="ECO:0000256" key="4">
    <source>
        <dbReference type="ARBA" id="ARBA00022723"/>
    </source>
</evidence>
<proteinExistence type="inferred from homology"/>
<evidence type="ECO:0000256" key="6">
    <source>
        <dbReference type="PIRSR" id="PIRSR602401-1"/>
    </source>
</evidence>
<dbReference type="InterPro" id="IPR017972">
    <property type="entry name" value="Cyt_P450_CS"/>
</dbReference>
<evidence type="ECO:0000256" key="1">
    <source>
        <dbReference type="ARBA" id="ARBA00001971"/>
    </source>
</evidence>
<dbReference type="Pfam" id="PF00067">
    <property type="entry name" value="p450"/>
    <property type="match status" value="1"/>
</dbReference>
<dbReference type="GO" id="GO:0004497">
    <property type="term" value="F:monooxygenase activity"/>
    <property type="evidence" value="ECO:0007669"/>
    <property type="project" value="UniProtKB-KW"/>
</dbReference>
<keyword evidence="9" id="KW-1185">Reference proteome</keyword>
<dbReference type="PANTHER" id="PTHR24305:SF210">
    <property type="entry name" value="CYTOCHROME P450 MONOOXYGENASE ASQL-RELATED"/>
    <property type="match status" value="1"/>
</dbReference>
<evidence type="ECO:0000256" key="2">
    <source>
        <dbReference type="ARBA" id="ARBA00010617"/>
    </source>
</evidence>
<evidence type="ECO:0000256" key="3">
    <source>
        <dbReference type="ARBA" id="ARBA00022617"/>
    </source>
</evidence>
<dbReference type="InterPro" id="IPR001128">
    <property type="entry name" value="Cyt_P450"/>
</dbReference>
<comment type="caution">
    <text evidence="8">The sequence shown here is derived from an EMBL/GenBank/DDBJ whole genome shotgun (WGS) entry which is preliminary data.</text>
</comment>